<dbReference type="EMBL" id="BEYU01000179">
    <property type="protein sequence ID" value="GBG34091.1"/>
    <property type="molecule type" value="Genomic_DNA"/>
</dbReference>
<dbReference type="OrthoDB" id="206748at2759"/>
<name>A0A2R5H028_9STRA</name>
<gene>
    <name evidence="4" type="ORF">FCC1311_103142</name>
</gene>
<dbReference type="Proteomes" id="UP000241890">
    <property type="component" value="Unassembled WGS sequence"/>
</dbReference>
<protein>
    <submittedName>
        <fullName evidence="4">GREB1-like protein</fullName>
    </submittedName>
</protein>
<sequence>MAIEGAKAQEGGSDRPLVLVLNASPATSFEEEVGNSPEALIALRNKVDIKALSQLLQVWWIAGAEEGDLTEIGLDDVTGLKRKYSNVQGLELFALCLSAVLDDPDSNQLHEELLQKYEPGTRIVLLRDASDASTQSVLFVFASKTAQNVRRLLKLGQKSQDEEDIKEEADDETIDDEDKTADRPVQIIFVVDSANEEVNGQEGTIELIRPRFEIDLERRQILAENLLTPEDAHAERAWEQVTREIASFGLPLVQDFRNHVSIQLDEERDRELDEEKEKPALMCAKLHVDSDAFQEQIALRQQIGMPQPDVAHPEQREVAKEVFCKAEKALFGTSNADWTSKFNSVSFVVLTPNFNSLQSQTANRVTRAKLEGGRVLKHTKVPHAAMDAHREWMEEEAKNLKTLFVIIADECHFAPTKDGAHDWLLNNPALDGENVLRLLVSATPQNVLSKTSRVANTNIVHWSKPASMYRSMDYYVETATWAVPNYVRPLRLAVKGENYDVDPRVFTHEGCAYRYPMHDYKAFCSVFNRRVHKELGPSLANELISVQGGKENLLLVVPRDVDLDFDENFDKKTGLLYWLGFNKYRAEFEEVRTNATKDGRNKYYRIGDKDPPKNVEKDIEKDGEKHVERDGEKESKICAPRFCDTDGKNNAVDCLPRRRQRVLKDEAFDVVRGLANRSFGKRGAAKRKQKGNRVAESTPLYDGHIIMADYLLSLTYLAVYRIDHGNLWVKDDRSDIFAPLEKNGVRRLALDDEKLKAFALHLGFADRVWAGVAHETDKEVGCFKIADGVEEASVQHLLKVLLEAIVRSAWSELSDLIDENKWQKTLTGRLDREWVEEAKSLAIAENHDTPTHWRIAWQYVVSEKLERNREDRTESQGNTSQSWYNETDRLLHDLLDVDPKYRTGRMAVVRVYETDENLSIQDCLRSALKKLGLTSHDHGGLLSVVADVGGSDGKKRTSEGQEVQKVARRATSLFTQLEPWALTRDLRHPSKQKEAETEGETIVDRVNKSFAEAQAQEAEARKHLGEASRSSPSKAVQKTAKYEDLENLPTIVILCEKGRMGDTFPHSFRFLDIRLRSSKTYSTFVQEFGRVCRYPGLDDSSAVTFVLSEEKGWTALEHQLEQFFKDPEVRRYFAKGGSYAVLDPGGEVRFHADSELQLKSSFQKAWDKRDDGRARFGTWTAKRYVHVLPTVLMNAERYNAQLQKAIEHKYRDAEGRQRIDQCIPGPLDLYLSSGPRRAAAESRPRVEINEKGEQKVKNPMHGIEAYRLRSAQTSRQATHYDSERSDGHDSKRSDGHDSKRSDGDDPRRLLLMAQCQQGKTGTYLHFLRLLKERVEIAIPTPPDALPLVPRAEWTLPHWRNLIVSAQSPGFPALRSSYAMPKKGQYHASVLQQRTLALMLASENGSGWYEAYCGYLFGEDGEAIVSRAGLDKIEVLSRTVEELGAPFDGSRCTNSQLALDCVNFDGRFSSAEGDALAKSFLESKHNTAQLRDILDKHAKNSGTSLGHRVRIAREHVQRQLWDAGSRRGRMDQPKDGGADSFTQSETAANAYESVAARSTLSGFTDKHHRKQYMVKDVKLVDEGVCLSVPYAGFHGLNLEEDGRNMRIKVGEHKLLNVSPSSETRHTMRTLDDATSVRWVFVPSYNRAGVALVDYEKAIPRDDRGKPTIVCIVVRSGKQFDDYVAAYGSAHIILSLPASMASKTLEGSRVFAERGGIGYARLFVQLAAHQLGLPWVWILDDNVDVCYERKLADKVPANALSAHPDACTFSTVMIGVESIVHNEDEELAEAHNQKRLEKWKPDGPVLRKRPAPELSNENARTKEELTAGADQYGLIGIRRDPRARQTESEHPFMVTYSVYSFIYLNVTSTVNAEVFFPVKTFWEDVEFNHLVDEAGLVCLKVNRFFHHKKNLKLSARKIREHTADDVSPQEFANLTEALDHFGKLNGGLRPAPLWSNLVPDRFEQGKRWAAEFWDRISGKADVRPSNALLTCFLEVSQDDANNRIVLRTAGELSNLLLVVREEDIGAFSEIADADDGINLLGGNRQLKIYHKARFVSATSFGALQSVDILPSGDNIINTLPSTLAKVYAVRNRIKGVSC</sequence>
<feature type="region of interest" description="Disordered" evidence="1">
    <location>
        <begin position="1521"/>
        <end position="1540"/>
    </location>
</feature>
<evidence type="ECO:0000313" key="4">
    <source>
        <dbReference type="EMBL" id="GBG34091.1"/>
    </source>
</evidence>
<dbReference type="InterPro" id="IPR049100">
    <property type="entry name" value="TAGT"/>
</dbReference>
<feature type="region of interest" description="Disordered" evidence="1">
    <location>
        <begin position="605"/>
        <end position="632"/>
    </location>
</feature>
<dbReference type="Pfam" id="PF20691">
    <property type="entry name" value="TAGT"/>
    <property type="match status" value="1"/>
</dbReference>
<reference evidence="4 5" key="1">
    <citation type="submission" date="2017-12" db="EMBL/GenBank/DDBJ databases">
        <title>Sequencing, de novo assembly and annotation of complete genome of a new Thraustochytrid species, strain FCC1311.</title>
        <authorList>
            <person name="Sedici K."/>
            <person name="Godart F."/>
            <person name="Aiese Cigliano R."/>
            <person name="Sanseverino W."/>
            <person name="Barakat M."/>
            <person name="Ortet P."/>
            <person name="Marechal E."/>
            <person name="Cagnac O."/>
            <person name="Amato A."/>
        </authorList>
    </citation>
    <scope>NUCLEOTIDE SEQUENCE [LARGE SCALE GENOMIC DNA]</scope>
</reference>
<dbReference type="InterPro" id="IPR028422">
    <property type="entry name" value="GREB1"/>
</dbReference>
<organism evidence="4 5">
    <name type="scientific">Hondaea fermentalgiana</name>
    <dbReference type="NCBI Taxonomy" id="2315210"/>
    <lineage>
        <taxon>Eukaryota</taxon>
        <taxon>Sar</taxon>
        <taxon>Stramenopiles</taxon>
        <taxon>Bigyra</taxon>
        <taxon>Labyrinthulomycetes</taxon>
        <taxon>Thraustochytrida</taxon>
        <taxon>Thraustochytriidae</taxon>
        <taxon>Hondaea</taxon>
    </lineage>
</organism>
<feature type="region of interest" description="Disordered" evidence="1">
    <location>
        <begin position="1799"/>
        <end position="1820"/>
    </location>
</feature>
<dbReference type="InParanoid" id="A0A2R5H028"/>
<feature type="region of interest" description="Disordered" evidence="1">
    <location>
        <begin position="1235"/>
        <end position="1307"/>
    </location>
</feature>
<evidence type="ECO:0000259" key="2">
    <source>
        <dbReference type="Pfam" id="PF20691"/>
    </source>
</evidence>
<feature type="domain" description="GREB1-like circularly permuted SF2 helicase" evidence="3">
    <location>
        <begin position="310"/>
        <end position="1333"/>
    </location>
</feature>
<keyword evidence="5" id="KW-1185">Reference proteome</keyword>
<feature type="compositionally biased region" description="Basic and acidic residues" evidence="1">
    <location>
        <begin position="1278"/>
        <end position="1307"/>
    </location>
</feature>
<feature type="domain" description="TET-Associated Glycosyltransferase" evidence="2">
    <location>
        <begin position="1638"/>
        <end position="1761"/>
    </location>
</feature>
<dbReference type="Pfam" id="PF20692">
    <property type="entry name" value="cpSF2-GREB1"/>
    <property type="match status" value="1"/>
</dbReference>
<proteinExistence type="predicted"/>
<feature type="compositionally biased region" description="Basic and acidic residues" evidence="1">
    <location>
        <begin position="1523"/>
        <end position="1536"/>
    </location>
</feature>
<feature type="compositionally biased region" description="Basic and acidic residues" evidence="1">
    <location>
        <begin position="1238"/>
        <end position="1256"/>
    </location>
</feature>
<evidence type="ECO:0000313" key="5">
    <source>
        <dbReference type="Proteomes" id="UP000241890"/>
    </source>
</evidence>
<feature type="region of interest" description="Disordered" evidence="1">
    <location>
        <begin position="1016"/>
        <end position="1038"/>
    </location>
</feature>
<evidence type="ECO:0000256" key="1">
    <source>
        <dbReference type="SAM" id="MobiDB-lite"/>
    </source>
</evidence>
<dbReference type="PANTHER" id="PTHR15720">
    <property type="entry name" value="GREB1-RELATED"/>
    <property type="match status" value="1"/>
</dbReference>
<dbReference type="InterPro" id="IPR048657">
    <property type="entry name" value="GREB1-like_cpSF2"/>
</dbReference>
<dbReference type="PANTHER" id="PTHR15720:SF14">
    <property type="entry name" value="GREB1-LIKE PROTEIN"/>
    <property type="match status" value="1"/>
</dbReference>
<accession>A0A2R5H028</accession>
<comment type="caution">
    <text evidence="4">The sequence shown here is derived from an EMBL/GenBank/DDBJ whole genome shotgun (WGS) entry which is preliminary data.</text>
</comment>
<evidence type="ECO:0000259" key="3">
    <source>
        <dbReference type="Pfam" id="PF20692"/>
    </source>
</evidence>